<feature type="signal peptide" evidence="2">
    <location>
        <begin position="1"/>
        <end position="32"/>
    </location>
</feature>
<feature type="domain" description="SLH" evidence="3">
    <location>
        <begin position="1028"/>
        <end position="1083"/>
    </location>
</feature>
<keyword evidence="2" id="KW-0732">Signal</keyword>
<feature type="domain" description="SLH" evidence="3">
    <location>
        <begin position="897"/>
        <end position="960"/>
    </location>
</feature>
<sequence>MTRTWTFRSSLSILLALVLLALPALPAGTASAAEAGVSAASAAPASSVDSFDYFSRVYGELNDPNHVLKTATYEDIAHLFDSEGRFAVLFGGSWSAETQGSIGYINEVAKQYGVKTLYNFDTKLDGDRLDIADSASPYAYKYVDLVNKYLKNLSLYDKNDPSLNVSYTNGAGEKVAANKVAAPFLFVYDKSHVDAQGSPAPIVAFLNGGKSRSELETGGTLDPAKVDAFKNELRHVFSAAGSFSAYDESAYIKDAFNRNYLGENPGKPAIFTEGDGPLVYEHVTYHQLKQILASDGNYVFLFGGSWCPNTQAIIKYADAYAKTYGVDKIYFFDTKLDGGLIVGDPANNTGADGKATPPNPHYNNELQIRTTNHPYAKLYVDLVRTYLTNIKTENNTAANPSVISYVDENGQTVKGDRLQVPYLFAYNKSNVDADGKAAPILGHVELMYSWTNIQPDYASSGYAVGARYTNSILALKSLYSRLQSVPQGLSAAPPSAPGAADGRIDGAAGKALEYKAAADSDYRPVDGDRISGLAPGAYQVRYAAKPGYQGPTTPAGAKAIPYAAGPSITVTVPAYGQQAPPSGLTGVAPTTPDNKDGRITGTTAAQQYKLSTVSDYVYATDRETAGLAPGTYQVRFAAKEGYKASPATEVVVPAYAAPSTGGPSGGTPSVPTAPPAEEKPSVETAESGNTVTATASAKAAVDASGSVTTATIDADVLAGLKEAAQKAEAAGKQAVIRIRIDAAAGTKTAQLTLDRASFDAIAAATKASIRIEAAGFASVAFDAAAVRSVSEAADRGAISLSVARVSLGEEGKAVLGDRPVYELSISAGASPVSSFGGGKAKVVVPYALQSGEDRNAILVYAITESGELAALRGGFSASGGSVSFETGHFSAFIVAHNKVAFSDVASSSWYGDAVGYLAARGIAAGTDSSRFSPDAAVTRGQFAVLLLKALGIEPEAAGADNFVDAGSAYYTGYLAAAKKLGIAAGSGDNRFLPNQSITRQELFTLLYRSLDTLGELGGPPQAEGGSALSGFADAGQVSVYAQEALQALTRSGLVQGSGGKLEPKAPTTRAQAAQVLYNLLSTP</sequence>
<evidence type="ECO:0000256" key="1">
    <source>
        <dbReference type="SAM" id="MobiDB-lite"/>
    </source>
</evidence>
<gene>
    <name evidence="4" type="ORF">B8V81_0128</name>
</gene>
<dbReference type="EMBL" id="NFEZ01000001">
    <property type="protein sequence ID" value="PLT47996.1"/>
    <property type="molecule type" value="Genomic_DNA"/>
</dbReference>
<dbReference type="Proteomes" id="UP000234789">
    <property type="component" value="Unassembled WGS sequence"/>
</dbReference>
<feature type="compositionally biased region" description="Low complexity" evidence="1">
    <location>
        <begin position="658"/>
        <end position="670"/>
    </location>
</feature>
<dbReference type="RefSeq" id="WP_101807407.1">
    <property type="nucleotide sequence ID" value="NZ_NFEZ01000001.1"/>
</dbReference>
<evidence type="ECO:0000313" key="4">
    <source>
        <dbReference type="EMBL" id="PLT47996.1"/>
    </source>
</evidence>
<protein>
    <submittedName>
        <fullName evidence="4">Putative membrane protein</fullName>
    </submittedName>
</protein>
<dbReference type="PANTHER" id="PTHR43308:SF5">
    <property type="entry name" value="S-LAYER PROTEIN _ PEPTIDOGLYCAN ENDO-BETA-N-ACETYLGLUCOSAMINIDASE"/>
    <property type="match status" value="1"/>
</dbReference>
<feature type="region of interest" description="Disordered" evidence="1">
    <location>
        <begin position="658"/>
        <end position="690"/>
    </location>
</feature>
<dbReference type="AlphaFoldDB" id="A0A2N5NCA9"/>
<evidence type="ECO:0000259" key="3">
    <source>
        <dbReference type="PROSITE" id="PS51272"/>
    </source>
</evidence>
<name>A0A2N5NCA9_9BACL</name>
<dbReference type="Gene3D" id="3.40.30.10">
    <property type="entry name" value="Glutaredoxin"/>
    <property type="match status" value="1"/>
</dbReference>
<dbReference type="InterPro" id="IPR051465">
    <property type="entry name" value="Cell_Envelope_Struct_Comp"/>
</dbReference>
<feature type="domain" description="SLH" evidence="3">
    <location>
        <begin position="961"/>
        <end position="1020"/>
    </location>
</feature>
<dbReference type="PANTHER" id="PTHR43308">
    <property type="entry name" value="OUTER MEMBRANE PROTEIN ALPHA-RELATED"/>
    <property type="match status" value="1"/>
</dbReference>
<accession>A0A2N5NCA9</accession>
<dbReference type="PROSITE" id="PS51272">
    <property type="entry name" value="SLH"/>
    <property type="match status" value="3"/>
</dbReference>
<organism evidence="4 5">
    <name type="scientific">Paenibacillus pasadenensis</name>
    <dbReference type="NCBI Taxonomy" id="217090"/>
    <lineage>
        <taxon>Bacteria</taxon>
        <taxon>Bacillati</taxon>
        <taxon>Bacillota</taxon>
        <taxon>Bacilli</taxon>
        <taxon>Bacillales</taxon>
        <taxon>Paenibacillaceae</taxon>
        <taxon>Paenibacillus</taxon>
    </lineage>
</organism>
<reference evidence="4 5" key="1">
    <citation type="submission" date="2017-05" db="EMBL/GenBank/DDBJ databases">
        <title>Functional genome analysis of Paenibacillus pasadenensis strain R16: insights on endophytic life style and antifungal activity.</title>
        <authorList>
            <person name="Passera A."/>
            <person name="Marcolungo L."/>
            <person name="Casati P."/>
            <person name="Brasca M."/>
            <person name="Quaglino F."/>
            <person name="Delledonne M."/>
        </authorList>
    </citation>
    <scope>NUCLEOTIDE SEQUENCE [LARGE SCALE GENOMIC DNA]</scope>
    <source>
        <strain evidence="4 5">R16</strain>
    </source>
</reference>
<feature type="chain" id="PRO_5014904895" evidence="2">
    <location>
        <begin position="33"/>
        <end position="1083"/>
    </location>
</feature>
<evidence type="ECO:0000313" key="5">
    <source>
        <dbReference type="Proteomes" id="UP000234789"/>
    </source>
</evidence>
<keyword evidence="5" id="KW-1185">Reference proteome</keyword>
<dbReference type="InterPro" id="IPR001119">
    <property type="entry name" value="SLH_dom"/>
</dbReference>
<comment type="caution">
    <text evidence="4">The sequence shown here is derived from an EMBL/GenBank/DDBJ whole genome shotgun (WGS) entry which is preliminary data.</text>
</comment>
<proteinExistence type="predicted"/>
<evidence type="ECO:0000256" key="2">
    <source>
        <dbReference type="SAM" id="SignalP"/>
    </source>
</evidence>
<dbReference type="Pfam" id="PF00395">
    <property type="entry name" value="SLH"/>
    <property type="match status" value="3"/>
</dbReference>